<reference evidence="2 3" key="1">
    <citation type="submission" date="2015-12" db="EMBL/GenBank/DDBJ databases">
        <title>Genome sequence of Oceanibaculum pacificum MCCC 1A02656.</title>
        <authorList>
            <person name="Lu L."/>
            <person name="Lai Q."/>
            <person name="Shao Z."/>
            <person name="Qian P."/>
        </authorList>
    </citation>
    <scope>NUCLEOTIDE SEQUENCE [LARGE SCALE GENOMIC DNA]</scope>
    <source>
        <strain evidence="2 3">MCCC 1A02656</strain>
    </source>
</reference>
<proteinExistence type="predicted"/>
<organism evidence="2 3">
    <name type="scientific">Oceanibaculum pacificum</name>
    <dbReference type="NCBI Taxonomy" id="580166"/>
    <lineage>
        <taxon>Bacteria</taxon>
        <taxon>Pseudomonadati</taxon>
        <taxon>Pseudomonadota</taxon>
        <taxon>Alphaproteobacteria</taxon>
        <taxon>Rhodospirillales</taxon>
        <taxon>Oceanibaculaceae</taxon>
        <taxon>Oceanibaculum</taxon>
    </lineage>
</organism>
<evidence type="ECO:0000259" key="1">
    <source>
        <dbReference type="PROSITE" id="PS50042"/>
    </source>
</evidence>
<protein>
    <recommendedName>
        <fullName evidence="1">Cyclic nucleotide-binding domain-containing protein</fullName>
    </recommendedName>
</protein>
<dbReference type="SUPFAM" id="SSF51206">
    <property type="entry name" value="cAMP-binding domain-like"/>
    <property type="match status" value="1"/>
</dbReference>
<dbReference type="InterPro" id="IPR014710">
    <property type="entry name" value="RmlC-like_jellyroll"/>
</dbReference>
<dbReference type="GO" id="GO:0005829">
    <property type="term" value="C:cytosol"/>
    <property type="evidence" value="ECO:0007669"/>
    <property type="project" value="TreeGrafter"/>
</dbReference>
<dbReference type="PANTHER" id="PTHR24567">
    <property type="entry name" value="CRP FAMILY TRANSCRIPTIONAL REGULATORY PROTEIN"/>
    <property type="match status" value="1"/>
</dbReference>
<gene>
    <name evidence="2" type="ORF">AUP43_16710</name>
</gene>
<dbReference type="PROSITE" id="PS50042">
    <property type="entry name" value="CNMP_BINDING_3"/>
    <property type="match status" value="1"/>
</dbReference>
<dbReference type="EMBL" id="LPXN01000033">
    <property type="protein sequence ID" value="KZD12351.1"/>
    <property type="molecule type" value="Genomic_DNA"/>
</dbReference>
<dbReference type="AlphaFoldDB" id="A0A154WFP8"/>
<dbReference type="InterPro" id="IPR018490">
    <property type="entry name" value="cNMP-bd_dom_sf"/>
</dbReference>
<dbReference type="CDD" id="cd00038">
    <property type="entry name" value="CAP_ED"/>
    <property type="match status" value="1"/>
</dbReference>
<dbReference type="Gene3D" id="2.60.120.10">
    <property type="entry name" value="Jelly Rolls"/>
    <property type="match status" value="1"/>
</dbReference>
<evidence type="ECO:0000313" key="2">
    <source>
        <dbReference type="EMBL" id="KZD12351.1"/>
    </source>
</evidence>
<dbReference type="STRING" id="580166.AUP43_16710"/>
<dbReference type="InterPro" id="IPR050397">
    <property type="entry name" value="Env_Response_Regulators"/>
</dbReference>
<dbReference type="GO" id="GO:0003700">
    <property type="term" value="F:DNA-binding transcription factor activity"/>
    <property type="evidence" value="ECO:0007669"/>
    <property type="project" value="TreeGrafter"/>
</dbReference>
<dbReference type="Proteomes" id="UP000076400">
    <property type="component" value="Unassembled WGS sequence"/>
</dbReference>
<keyword evidence="3" id="KW-1185">Reference proteome</keyword>
<sequence>MEAFEGHHFSAGTIILHQGARAEAAYLVEKGSVEVVQTVSGRELTIARLGPGAIFGEMALLEGRLHGSSVRAVEDCVCAVVPEKLFWRLLEEANPFIRAMLTQLSRSLARTTRQTADLQAMLGMGRAEE</sequence>
<dbReference type="OrthoDB" id="9809206at2"/>
<comment type="caution">
    <text evidence="2">The sequence shown here is derived from an EMBL/GenBank/DDBJ whole genome shotgun (WGS) entry which is preliminary data.</text>
</comment>
<dbReference type="InterPro" id="IPR000595">
    <property type="entry name" value="cNMP-bd_dom"/>
</dbReference>
<dbReference type="SMART" id="SM00100">
    <property type="entry name" value="cNMP"/>
    <property type="match status" value="1"/>
</dbReference>
<accession>A0A154WFP8</accession>
<dbReference type="RefSeq" id="WP_067552532.1">
    <property type="nucleotide sequence ID" value="NZ_LPXN01000033.1"/>
</dbReference>
<evidence type="ECO:0000313" key="3">
    <source>
        <dbReference type="Proteomes" id="UP000076400"/>
    </source>
</evidence>
<feature type="domain" description="Cyclic nucleotide-binding" evidence="1">
    <location>
        <begin position="1"/>
        <end position="107"/>
    </location>
</feature>
<dbReference type="PANTHER" id="PTHR24567:SF68">
    <property type="entry name" value="DNA-BINDING TRANSCRIPTIONAL DUAL REGULATOR CRP"/>
    <property type="match status" value="1"/>
</dbReference>
<dbReference type="Pfam" id="PF00027">
    <property type="entry name" value="cNMP_binding"/>
    <property type="match status" value="1"/>
</dbReference>
<name>A0A154WFP8_9PROT</name>